<evidence type="ECO:0000256" key="5">
    <source>
        <dbReference type="ARBA" id="ARBA00023600"/>
    </source>
</evidence>
<name>A0A7W2AJL9_9BACL</name>
<dbReference type="AlphaFoldDB" id="A0A7W2AJL9"/>
<gene>
    <name evidence="7" type="ORF">H1164_14030</name>
</gene>
<dbReference type="Proteomes" id="UP000530514">
    <property type="component" value="Unassembled WGS sequence"/>
</dbReference>
<dbReference type="NCBIfam" id="TIGR01593">
    <property type="entry name" value="holin_tox_secr"/>
    <property type="match status" value="1"/>
</dbReference>
<sequence>MLTTDEWGEFFLKFSVGVLGGITAQFFGGWSAALKTLLLFIGIDYVTGFLAARKEGRLSSTTGFFGIMTKVMIFAIVAVAHLLDTLLGDGHLLRDGAVFFYLTNEALSIVENSGRMGLPIPSELQKGIEILRGKGEEKKK</sequence>
<accession>A0A7W2AJL9</accession>
<evidence type="ECO:0000313" key="7">
    <source>
        <dbReference type="EMBL" id="MBA4544003.1"/>
    </source>
</evidence>
<reference evidence="7 8" key="1">
    <citation type="submission" date="2020-07" db="EMBL/GenBank/DDBJ databases">
        <authorList>
            <person name="Feng H."/>
        </authorList>
    </citation>
    <scope>NUCLEOTIDE SEQUENCE [LARGE SCALE GENOMIC DNA]</scope>
    <source>
        <strain evidence="8">s-11</strain>
    </source>
</reference>
<evidence type="ECO:0000256" key="3">
    <source>
        <dbReference type="ARBA" id="ARBA00022989"/>
    </source>
</evidence>
<keyword evidence="8" id="KW-1185">Reference proteome</keyword>
<protein>
    <submittedName>
        <fullName evidence="7">Phage holin family protein</fullName>
    </submittedName>
</protein>
<dbReference type="GO" id="GO:0016020">
    <property type="term" value="C:membrane"/>
    <property type="evidence" value="ECO:0007669"/>
    <property type="project" value="UniProtKB-SubCell"/>
</dbReference>
<comment type="similarity">
    <text evidence="5">Belongs to the bacteriophage holin family. Cp-1 holin subfamily.</text>
</comment>
<proteinExistence type="inferred from homology"/>
<feature type="transmembrane region" description="Helical" evidence="6">
    <location>
        <begin position="64"/>
        <end position="83"/>
    </location>
</feature>
<evidence type="ECO:0000256" key="2">
    <source>
        <dbReference type="ARBA" id="ARBA00022692"/>
    </source>
</evidence>
<dbReference type="OrthoDB" id="88184at2"/>
<dbReference type="Pfam" id="PF05105">
    <property type="entry name" value="Phage_holin_4_1"/>
    <property type="match status" value="1"/>
</dbReference>
<keyword evidence="2 6" id="KW-0812">Transmembrane</keyword>
<evidence type="ECO:0000313" key="8">
    <source>
        <dbReference type="Proteomes" id="UP000530514"/>
    </source>
</evidence>
<evidence type="ECO:0000256" key="4">
    <source>
        <dbReference type="ARBA" id="ARBA00023136"/>
    </source>
</evidence>
<keyword evidence="3 6" id="KW-1133">Transmembrane helix</keyword>
<evidence type="ECO:0000256" key="6">
    <source>
        <dbReference type="SAM" id="Phobius"/>
    </source>
</evidence>
<comment type="subcellular location">
    <subcellularLocation>
        <location evidence="1">Membrane</location>
        <topology evidence="1">Multi-pass membrane protein</topology>
    </subcellularLocation>
</comment>
<keyword evidence="4 6" id="KW-0472">Membrane</keyword>
<dbReference type="InterPro" id="IPR006480">
    <property type="entry name" value="Phage_holin_4_1"/>
</dbReference>
<dbReference type="EMBL" id="JACEIP010000025">
    <property type="protein sequence ID" value="MBA4544003.1"/>
    <property type="molecule type" value="Genomic_DNA"/>
</dbReference>
<dbReference type="RefSeq" id="WP_033100832.1">
    <property type="nucleotide sequence ID" value="NZ_JACEIP010000025.1"/>
</dbReference>
<evidence type="ECO:0000256" key="1">
    <source>
        <dbReference type="ARBA" id="ARBA00004141"/>
    </source>
</evidence>
<comment type="caution">
    <text evidence="7">The sequence shown here is derived from an EMBL/GenBank/DDBJ whole genome shotgun (WGS) entry which is preliminary data.</text>
</comment>
<organism evidence="7 8">
    <name type="scientific">Thermoactinomyces daqus</name>
    <dbReference type="NCBI Taxonomy" id="1329516"/>
    <lineage>
        <taxon>Bacteria</taxon>
        <taxon>Bacillati</taxon>
        <taxon>Bacillota</taxon>
        <taxon>Bacilli</taxon>
        <taxon>Bacillales</taxon>
        <taxon>Thermoactinomycetaceae</taxon>
        <taxon>Thermoactinomyces</taxon>
    </lineage>
</organism>